<dbReference type="EMBL" id="PKIZ01000012">
    <property type="protein sequence ID" value="PKZ41493.1"/>
    <property type="molecule type" value="Genomic_DNA"/>
</dbReference>
<dbReference type="OrthoDB" id="9760324at2"/>
<evidence type="ECO:0000313" key="2">
    <source>
        <dbReference type="EMBL" id="PKZ41493.1"/>
    </source>
</evidence>
<dbReference type="Gene3D" id="3.40.50.10170">
    <property type="match status" value="1"/>
</dbReference>
<dbReference type="Pfam" id="PF02645">
    <property type="entry name" value="DegV"/>
    <property type="match status" value="1"/>
</dbReference>
<dbReference type="InterPro" id="IPR043168">
    <property type="entry name" value="DegV_C"/>
</dbReference>
<dbReference type="InterPro" id="IPR003797">
    <property type="entry name" value="DegV"/>
</dbReference>
<organism evidence="2 3">
    <name type="scientific">Kytococcus schroeteri</name>
    <dbReference type="NCBI Taxonomy" id="138300"/>
    <lineage>
        <taxon>Bacteria</taxon>
        <taxon>Bacillati</taxon>
        <taxon>Actinomycetota</taxon>
        <taxon>Actinomycetes</taxon>
        <taxon>Micrococcales</taxon>
        <taxon>Kytococcaceae</taxon>
        <taxon>Kytococcus</taxon>
    </lineage>
</organism>
<dbReference type="Gene3D" id="3.30.1180.10">
    <property type="match status" value="1"/>
</dbReference>
<comment type="caution">
    <text evidence="2">The sequence shown here is derived from an EMBL/GenBank/DDBJ whole genome shotgun (WGS) entry which is preliminary data.</text>
</comment>
<sequence>MTPRVAVVTDSTADLPMASGPDTGLVVPQVPLHVVVDGRSHREGVDLDPAQLVEALESRVAVSTASPGPADFEEVWRRALDGGAEHVVSVHLSGRMSSTVEVARSTAASSGLPVTVLDSRSVAAGLSAPVLAGARAATAGASVDEVVAVVERSADHTQARFVVESLDRLRRGGRIGAAQAFIGTALAVKPLLQVARDGSVDGWQKVRTLRAARAALLAWGQEAAASQADAVVDSLGEDEFSDGEGVAVDVAVQHLGRPEVAQEMASALEAALDESASVTVSRLGAVVGAHTGVGTVAIVVAPRVEGDPGRWTPAP</sequence>
<dbReference type="RefSeq" id="WP_101849670.1">
    <property type="nucleotide sequence ID" value="NZ_PKIZ01000012.1"/>
</dbReference>
<dbReference type="SUPFAM" id="SSF82549">
    <property type="entry name" value="DAK1/DegV-like"/>
    <property type="match status" value="1"/>
</dbReference>
<proteinExistence type="predicted"/>
<dbReference type="NCBIfam" id="TIGR00762">
    <property type="entry name" value="DegV"/>
    <property type="match status" value="1"/>
</dbReference>
<dbReference type="PROSITE" id="PS51482">
    <property type="entry name" value="DEGV"/>
    <property type="match status" value="1"/>
</dbReference>
<gene>
    <name evidence="2" type="ORF">CYJ76_07180</name>
</gene>
<dbReference type="InterPro" id="IPR050270">
    <property type="entry name" value="DegV_domain_contain"/>
</dbReference>
<dbReference type="PANTHER" id="PTHR33434:SF2">
    <property type="entry name" value="FATTY ACID-BINDING PROTEIN TM_1468"/>
    <property type="match status" value="1"/>
</dbReference>
<dbReference type="GO" id="GO:0008289">
    <property type="term" value="F:lipid binding"/>
    <property type="evidence" value="ECO:0007669"/>
    <property type="project" value="UniProtKB-KW"/>
</dbReference>
<reference evidence="2 3" key="1">
    <citation type="submission" date="2017-12" db="EMBL/GenBank/DDBJ databases">
        <title>Phylogenetic diversity of female urinary microbiome.</title>
        <authorList>
            <person name="Thomas-White K."/>
            <person name="Wolfe A.J."/>
        </authorList>
    </citation>
    <scope>NUCLEOTIDE SEQUENCE [LARGE SCALE GENOMIC DNA]</scope>
    <source>
        <strain evidence="2 3">UMB1298</strain>
    </source>
</reference>
<name>A0A2I1PA39_9MICO</name>
<dbReference type="AlphaFoldDB" id="A0A2I1PA39"/>
<evidence type="ECO:0000256" key="1">
    <source>
        <dbReference type="ARBA" id="ARBA00023121"/>
    </source>
</evidence>
<evidence type="ECO:0000313" key="3">
    <source>
        <dbReference type="Proteomes" id="UP000234206"/>
    </source>
</evidence>
<keyword evidence="1" id="KW-0446">Lipid-binding</keyword>
<dbReference type="Proteomes" id="UP000234206">
    <property type="component" value="Unassembled WGS sequence"/>
</dbReference>
<protein>
    <submittedName>
        <fullName evidence="2">Fatty acid-binding protein DegV</fullName>
    </submittedName>
</protein>
<accession>A0A2I1PA39</accession>
<keyword evidence="3" id="KW-1185">Reference proteome</keyword>
<dbReference type="PANTHER" id="PTHR33434">
    <property type="entry name" value="DEGV DOMAIN-CONTAINING PROTEIN DR_1986-RELATED"/>
    <property type="match status" value="1"/>
</dbReference>